<evidence type="ECO:0000313" key="1">
    <source>
        <dbReference type="EMBL" id="QCD54143.1"/>
    </source>
</evidence>
<gene>
    <name evidence="1" type="ORF">CEB94_04095</name>
</gene>
<dbReference type="AlphaFoldDB" id="A0A6G5R7J7"/>
<protein>
    <submittedName>
        <fullName evidence="1">Uncharacterized protein</fullName>
    </submittedName>
</protein>
<reference evidence="1 2" key="1">
    <citation type="submission" date="2017-06" db="EMBL/GenBank/DDBJ databases">
        <title>Complete Genome Sequence of Streptomyces hawaiiensis NRRL 15010 and insights into acyldepsipeptides biosynthesis.</title>
        <authorList>
            <person name="Mariita R.M."/>
            <person name="Sello J.K."/>
        </authorList>
    </citation>
    <scope>NUCLEOTIDE SEQUENCE [LARGE SCALE GENOMIC DNA]</scope>
    <source>
        <strain evidence="1 2">ATCC 12236</strain>
    </source>
</reference>
<dbReference type="RefSeq" id="WP_175430851.1">
    <property type="nucleotide sequence ID" value="NZ_CP021978.1"/>
</dbReference>
<proteinExistence type="predicted"/>
<evidence type="ECO:0000313" key="2">
    <source>
        <dbReference type="Proteomes" id="UP000495940"/>
    </source>
</evidence>
<dbReference type="KEGG" id="shaw:CEB94_04095"/>
<sequence>MNVVWAATSPESGLFHPVERCSEVKDLSDRFNELCSCGQGYVEVRSPNREFPVLTLAFRDDHAVVHLMRSTERMFLLVGDGTVPSGAEVEVPIADDLAAFTGDCVLNIDRAWALVHNFTQTRAAGSLGEWCEQ</sequence>
<dbReference type="EMBL" id="CP021978">
    <property type="protein sequence ID" value="QCD54143.1"/>
    <property type="molecule type" value="Genomic_DNA"/>
</dbReference>
<accession>A0A6G5R7J7</accession>
<keyword evidence="2" id="KW-1185">Reference proteome</keyword>
<dbReference type="Proteomes" id="UP000495940">
    <property type="component" value="Chromosome"/>
</dbReference>
<organism evidence="1 2">
    <name type="scientific">Streptomyces hawaiiensis</name>
    <dbReference type="NCBI Taxonomy" id="67305"/>
    <lineage>
        <taxon>Bacteria</taxon>
        <taxon>Bacillati</taxon>
        <taxon>Actinomycetota</taxon>
        <taxon>Actinomycetes</taxon>
        <taxon>Kitasatosporales</taxon>
        <taxon>Streptomycetaceae</taxon>
        <taxon>Streptomyces</taxon>
    </lineage>
</organism>
<name>A0A6G5R7J7_9ACTN</name>